<dbReference type="InParanoid" id="A0A1C7N5I6"/>
<dbReference type="AlphaFoldDB" id="A0A1C7N5I6"/>
<evidence type="ECO:0000313" key="1">
    <source>
        <dbReference type="EMBL" id="OBZ84291.1"/>
    </source>
</evidence>
<keyword evidence="2" id="KW-1185">Reference proteome</keyword>
<protein>
    <submittedName>
        <fullName evidence="1">Uncharacterized protein</fullName>
    </submittedName>
</protein>
<dbReference type="Proteomes" id="UP000093000">
    <property type="component" value="Unassembled WGS sequence"/>
</dbReference>
<organism evidence="1 2">
    <name type="scientific">Choanephora cucurbitarum</name>
    <dbReference type="NCBI Taxonomy" id="101091"/>
    <lineage>
        <taxon>Eukaryota</taxon>
        <taxon>Fungi</taxon>
        <taxon>Fungi incertae sedis</taxon>
        <taxon>Mucoromycota</taxon>
        <taxon>Mucoromycotina</taxon>
        <taxon>Mucoromycetes</taxon>
        <taxon>Mucorales</taxon>
        <taxon>Mucorineae</taxon>
        <taxon>Choanephoraceae</taxon>
        <taxon>Choanephoroideae</taxon>
        <taxon>Choanephora</taxon>
    </lineage>
</organism>
<accession>A0A1C7N5I6</accession>
<sequence>MSFVRQIVNLTSDNDFTLPSDNKIIDFAKGVISNRPVFNTTEHEATIANTDQKVKFYMNKPSEYTKHLMVNPSKSNQLSKLPDYTPNEGMLLNQAGKWRDHPLFQAPYVQYTSED</sequence>
<name>A0A1C7N5I6_9FUNG</name>
<gene>
    <name evidence="1" type="ORF">A0J61_07658</name>
</gene>
<proteinExistence type="predicted"/>
<evidence type="ECO:0000313" key="2">
    <source>
        <dbReference type="Proteomes" id="UP000093000"/>
    </source>
</evidence>
<dbReference type="OrthoDB" id="2272589at2759"/>
<comment type="caution">
    <text evidence="1">The sequence shown here is derived from an EMBL/GenBank/DDBJ whole genome shotgun (WGS) entry which is preliminary data.</text>
</comment>
<dbReference type="EMBL" id="LUGH01000530">
    <property type="protein sequence ID" value="OBZ84291.1"/>
    <property type="molecule type" value="Genomic_DNA"/>
</dbReference>
<reference evidence="1 2" key="1">
    <citation type="submission" date="2016-03" db="EMBL/GenBank/DDBJ databases">
        <title>Choanephora cucurbitarum.</title>
        <authorList>
            <person name="Min B."/>
            <person name="Park H."/>
            <person name="Park J.-H."/>
            <person name="Shin H.-D."/>
            <person name="Choi I.-G."/>
        </authorList>
    </citation>
    <scope>NUCLEOTIDE SEQUENCE [LARGE SCALE GENOMIC DNA]</scope>
    <source>
        <strain evidence="1 2">KUS-F28377</strain>
    </source>
</reference>
<feature type="non-terminal residue" evidence="1">
    <location>
        <position position="115"/>
    </location>
</feature>